<comment type="caution">
    <text evidence="1">The sequence shown here is derived from an EMBL/GenBank/DDBJ whole genome shotgun (WGS) entry which is preliminary data.</text>
</comment>
<name>A0ABD3G8A1_9STRA</name>
<dbReference type="AlphaFoldDB" id="A0ABD3G8A1"/>
<gene>
    <name evidence="1" type="ORF">V7S43_000772</name>
</gene>
<evidence type="ECO:0000313" key="1">
    <source>
        <dbReference type="EMBL" id="KAL3674847.1"/>
    </source>
</evidence>
<reference evidence="1 2" key="1">
    <citation type="submission" date="2024-09" db="EMBL/GenBank/DDBJ databases">
        <title>Genome sequencing and assembly of Phytophthora oleae, isolate VK10A, causative agent of rot of olive drupes.</title>
        <authorList>
            <person name="Conti Taguali S."/>
            <person name="Riolo M."/>
            <person name="La Spada F."/>
            <person name="Cacciola S.O."/>
            <person name="Dionisio G."/>
        </authorList>
    </citation>
    <scope>NUCLEOTIDE SEQUENCE [LARGE SCALE GENOMIC DNA]</scope>
    <source>
        <strain evidence="1 2">VK10A</strain>
    </source>
</reference>
<evidence type="ECO:0008006" key="3">
    <source>
        <dbReference type="Google" id="ProtNLM"/>
    </source>
</evidence>
<accession>A0ABD3G8A1</accession>
<evidence type="ECO:0000313" key="2">
    <source>
        <dbReference type="Proteomes" id="UP001632037"/>
    </source>
</evidence>
<keyword evidence="2" id="KW-1185">Reference proteome</keyword>
<organism evidence="1 2">
    <name type="scientific">Phytophthora oleae</name>
    <dbReference type="NCBI Taxonomy" id="2107226"/>
    <lineage>
        <taxon>Eukaryota</taxon>
        <taxon>Sar</taxon>
        <taxon>Stramenopiles</taxon>
        <taxon>Oomycota</taxon>
        <taxon>Peronosporomycetes</taxon>
        <taxon>Peronosporales</taxon>
        <taxon>Peronosporaceae</taxon>
        <taxon>Phytophthora</taxon>
    </lineage>
</organism>
<protein>
    <recommendedName>
        <fullName evidence="3">RxLR effector protein</fullName>
    </recommendedName>
</protein>
<dbReference type="Proteomes" id="UP001632037">
    <property type="component" value="Unassembled WGS sequence"/>
</dbReference>
<dbReference type="EMBL" id="JBIMZQ010000001">
    <property type="protein sequence ID" value="KAL3674847.1"/>
    <property type="molecule type" value="Genomic_DNA"/>
</dbReference>
<sequence length="71" mass="8517">MDDEEGTNEERGWNVVLTKLKLSKWLLSGREPHGKLEIPASGPRMKNHPNYKYFDRYVKDFVDYKHYRFGQ</sequence>
<proteinExistence type="predicted"/>